<evidence type="ECO:0000259" key="1">
    <source>
        <dbReference type="PROSITE" id="PS50995"/>
    </source>
</evidence>
<proteinExistence type="predicted"/>
<gene>
    <name evidence="2" type="ORF">BBOMB_0503</name>
</gene>
<keyword evidence="3" id="KW-1185">Reference proteome</keyword>
<accession>A0A080N606</accession>
<sequence length="185" mass="20444">MSNVNAEGETMQWLQGAMSVGDSVEPAMTAVRNAVEDGQDDGNLASLIKVANTLIERELNNRVAELLPGLSLTGPQITLLVYLYDSKGRTVTQKEVADRFVLSHPTMHGIVSRLERAKLVDLSHLNNDRRQVVLSLSEHGFETIDRHIDEIRAILNDINTRIVSGIGEGESEHFVSALSRIIRSF</sequence>
<organism evidence="2 3">
    <name type="scientific">Bifidobacterium bombi DSM 19703</name>
    <dbReference type="NCBI Taxonomy" id="1341695"/>
    <lineage>
        <taxon>Bacteria</taxon>
        <taxon>Bacillati</taxon>
        <taxon>Actinomycetota</taxon>
        <taxon>Actinomycetes</taxon>
        <taxon>Bifidobacteriales</taxon>
        <taxon>Bifidobacteriaceae</taxon>
        <taxon>Bifidobacterium</taxon>
    </lineage>
</organism>
<dbReference type="InterPro" id="IPR039422">
    <property type="entry name" value="MarR/SlyA-like"/>
</dbReference>
<dbReference type="InterPro" id="IPR036388">
    <property type="entry name" value="WH-like_DNA-bd_sf"/>
</dbReference>
<feature type="domain" description="HTH marR-type" evidence="1">
    <location>
        <begin position="41"/>
        <end position="183"/>
    </location>
</feature>
<dbReference type="RefSeq" id="WP_044086670.1">
    <property type="nucleotide sequence ID" value="NZ_ATLK01000001.1"/>
</dbReference>
<dbReference type="InterPro" id="IPR000835">
    <property type="entry name" value="HTH_MarR-typ"/>
</dbReference>
<evidence type="ECO:0000313" key="3">
    <source>
        <dbReference type="Proteomes" id="UP000028730"/>
    </source>
</evidence>
<dbReference type="SMART" id="SM00347">
    <property type="entry name" value="HTH_MARR"/>
    <property type="match status" value="1"/>
</dbReference>
<dbReference type="EMBL" id="ATLK01000001">
    <property type="protein sequence ID" value="KFF31169.1"/>
    <property type="molecule type" value="Genomic_DNA"/>
</dbReference>
<comment type="caution">
    <text evidence="2">The sequence shown here is derived from an EMBL/GenBank/DDBJ whole genome shotgun (WGS) entry which is preliminary data.</text>
</comment>
<dbReference type="GO" id="GO:0006950">
    <property type="term" value="P:response to stress"/>
    <property type="evidence" value="ECO:0007669"/>
    <property type="project" value="TreeGrafter"/>
</dbReference>
<dbReference type="STRING" id="1341695.BBOMB_0503"/>
<reference evidence="2 3" key="1">
    <citation type="journal article" date="2014" name="Appl. Environ. Microbiol.">
        <title>Genomic encyclopedia of type strains of the genus Bifidobacterium.</title>
        <authorList>
            <person name="Milani C."/>
            <person name="Lugli G.A."/>
            <person name="Duranti S."/>
            <person name="Turroni F."/>
            <person name="Bottacini F."/>
            <person name="Mangifesta M."/>
            <person name="Sanchez B."/>
            <person name="Viappiani A."/>
            <person name="Mancabelli L."/>
            <person name="Taminiau B."/>
            <person name="Delcenserie V."/>
            <person name="Barrangou R."/>
            <person name="Margolles A."/>
            <person name="van Sinderen D."/>
            <person name="Ventura M."/>
        </authorList>
    </citation>
    <scope>NUCLEOTIDE SEQUENCE [LARGE SCALE GENOMIC DNA]</scope>
    <source>
        <strain evidence="2 3">DSM 19703</strain>
    </source>
</reference>
<dbReference type="PANTHER" id="PTHR33164:SF43">
    <property type="entry name" value="HTH-TYPE TRANSCRIPTIONAL REPRESSOR YETL"/>
    <property type="match status" value="1"/>
</dbReference>
<dbReference type="PROSITE" id="PS50995">
    <property type="entry name" value="HTH_MARR_2"/>
    <property type="match status" value="1"/>
</dbReference>
<dbReference type="SUPFAM" id="SSF46785">
    <property type="entry name" value="Winged helix' DNA-binding domain"/>
    <property type="match status" value="1"/>
</dbReference>
<dbReference type="GO" id="GO:0003700">
    <property type="term" value="F:DNA-binding transcription factor activity"/>
    <property type="evidence" value="ECO:0007669"/>
    <property type="project" value="InterPro"/>
</dbReference>
<dbReference type="AlphaFoldDB" id="A0A080N606"/>
<evidence type="ECO:0000313" key="2">
    <source>
        <dbReference type="EMBL" id="KFF31169.1"/>
    </source>
</evidence>
<name>A0A080N606_9BIFI</name>
<dbReference type="Pfam" id="PF12802">
    <property type="entry name" value="MarR_2"/>
    <property type="match status" value="1"/>
</dbReference>
<dbReference type="eggNOG" id="ENOG5032AVZ">
    <property type="taxonomic scope" value="Bacteria"/>
</dbReference>
<dbReference type="Gene3D" id="1.10.10.10">
    <property type="entry name" value="Winged helix-like DNA-binding domain superfamily/Winged helix DNA-binding domain"/>
    <property type="match status" value="1"/>
</dbReference>
<dbReference type="PANTHER" id="PTHR33164">
    <property type="entry name" value="TRANSCRIPTIONAL REGULATOR, MARR FAMILY"/>
    <property type="match status" value="1"/>
</dbReference>
<protein>
    <submittedName>
        <fullName evidence="2">Transcriptional regulator, MarR family</fullName>
    </submittedName>
</protein>
<dbReference type="InterPro" id="IPR036390">
    <property type="entry name" value="WH_DNA-bd_sf"/>
</dbReference>
<dbReference type="OrthoDB" id="2289895at2"/>
<dbReference type="Proteomes" id="UP000028730">
    <property type="component" value="Unassembled WGS sequence"/>
</dbReference>